<dbReference type="EMBL" id="JARKIK010000032">
    <property type="protein sequence ID" value="KAK8740902.1"/>
    <property type="molecule type" value="Genomic_DNA"/>
</dbReference>
<protein>
    <submittedName>
        <fullName evidence="1">Uncharacterized protein</fullName>
    </submittedName>
</protein>
<name>A0AAW0XAH6_CHEQU</name>
<dbReference type="AlphaFoldDB" id="A0AAW0XAH6"/>
<feature type="non-terminal residue" evidence="1">
    <location>
        <position position="1"/>
    </location>
</feature>
<accession>A0AAW0XAH6</accession>
<proteinExistence type="predicted"/>
<dbReference type="Proteomes" id="UP001445076">
    <property type="component" value="Unassembled WGS sequence"/>
</dbReference>
<gene>
    <name evidence="1" type="ORF">OTU49_002763</name>
</gene>
<evidence type="ECO:0000313" key="2">
    <source>
        <dbReference type="Proteomes" id="UP001445076"/>
    </source>
</evidence>
<comment type="caution">
    <text evidence="1">The sequence shown here is derived from an EMBL/GenBank/DDBJ whole genome shotgun (WGS) entry which is preliminary data.</text>
</comment>
<organism evidence="1 2">
    <name type="scientific">Cherax quadricarinatus</name>
    <name type="common">Australian red claw crayfish</name>
    <dbReference type="NCBI Taxonomy" id="27406"/>
    <lineage>
        <taxon>Eukaryota</taxon>
        <taxon>Metazoa</taxon>
        <taxon>Ecdysozoa</taxon>
        <taxon>Arthropoda</taxon>
        <taxon>Crustacea</taxon>
        <taxon>Multicrustacea</taxon>
        <taxon>Malacostraca</taxon>
        <taxon>Eumalacostraca</taxon>
        <taxon>Eucarida</taxon>
        <taxon>Decapoda</taxon>
        <taxon>Pleocyemata</taxon>
        <taxon>Astacidea</taxon>
        <taxon>Parastacoidea</taxon>
        <taxon>Parastacidae</taxon>
        <taxon>Cherax</taxon>
    </lineage>
</organism>
<reference evidence="1 2" key="1">
    <citation type="journal article" date="2024" name="BMC Genomics">
        <title>Genome assembly of redclaw crayfish (Cherax quadricarinatus) provides insights into its immune adaptation and hypoxia tolerance.</title>
        <authorList>
            <person name="Liu Z."/>
            <person name="Zheng J."/>
            <person name="Li H."/>
            <person name="Fang K."/>
            <person name="Wang S."/>
            <person name="He J."/>
            <person name="Zhou D."/>
            <person name="Weng S."/>
            <person name="Chi M."/>
            <person name="Gu Z."/>
            <person name="He J."/>
            <person name="Li F."/>
            <person name="Wang M."/>
        </authorList>
    </citation>
    <scope>NUCLEOTIDE SEQUENCE [LARGE SCALE GENOMIC DNA]</scope>
    <source>
        <strain evidence="1">ZL_2023a</strain>
    </source>
</reference>
<evidence type="ECO:0000313" key="1">
    <source>
        <dbReference type="EMBL" id="KAK8740902.1"/>
    </source>
</evidence>
<keyword evidence="2" id="KW-1185">Reference proteome</keyword>
<sequence length="113" mass="12378">AAVQSLLEGSELPQLKEINLSKIFLKMLAKTPNKYHNISLYSILTNEETWKDDQLVSTLQDRTINGLHTSKCRTPEGKMPGVPDVFPYPTFIHLEPETHQCDSAGGGGDGGAP</sequence>